<feature type="compositionally biased region" description="Low complexity" evidence="1">
    <location>
        <begin position="405"/>
        <end position="415"/>
    </location>
</feature>
<feature type="region of interest" description="Disordered" evidence="1">
    <location>
        <begin position="311"/>
        <end position="430"/>
    </location>
</feature>
<evidence type="ECO:0000256" key="1">
    <source>
        <dbReference type="SAM" id="MobiDB-lite"/>
    </source>
</evidence>
<sequence>MSHLSLDTRMNAAIRLAVQRSRPRFEHYLDTLKLAQCIEGASAEKIQGYCFAGEVVVLSCVARYLHQRSNPDTRVEYPKTIRTRVLSPPTYELLIARARKLDLKIAPGEYSDVLLMFIGALLAKLGFLATYEWFVDTFGPIIDDTTIAYNNYQAPRELPIPTSQKRACPDDEESPSKRVKLSQSKRKELHFTKVKTIFRGLGSLVAPTSSLDDKATTTHYFIDNIDLSPLFRDPTDTNTSTALSIILATSTVPPSLADRLSHFAAVAQDQTRDLMAGVTAYTKREVEAFRRAAGGRSLFSLPKAFYQEFSSGLSGTSRKPTTSSPPTTPPWSSPSYRRRSRAPSPPSPHSIATTSVPRKLERTASMPATYQALSSQRSRPPAQPTFTRRKPHQGHSSLLPRSGDSSSSSSSSSSSPIPGGHGRYQQRSFF</sequence>
<feature type="compositionally biased region" description="Low complexity" evidence="1">
    <location>
        <begin position="314"/>
        <end position="325"/>
    </location>
</feature>
<proteinExistence type="predicted"/>
<comment type="caution">
    <text evidence="2">The sequence shown here is derived from an EMBL/GenBank/DDBJ whole genome shotgun (WGS) entry which is preliminary data.</text>
</comment>
<dbReference type="Proteomes" id="UP001221757">
    <property type="component" value="Unassembled WGS sequence"/>
</dbReference>
<feature type="region of interest" description="Disordered" evidence="1">
    <location>
        <begin position="160"/>
        <end position="182"/>
    </location>
</feature>
<name>A0AAD7GSK0_MYCRO</name>
<gene>
    <name evidence="2" type="ORF">B0H17DRAFT_1039218</name>
</gene>
<accession>A0AAD7GSK0</accession>
<organism evidence="2 3">
    <name type="scientific">Mycena rosella</name>
    <name type="common">Pink bonnet</name>
    <name type="synonym">Agaricus rosellus</name>
    <dbReference type="NCBI Taxonomy" id="1033263"/>
    <lineage>
        <taxon>Eukaryota</taxon>
        <taxon>Fungi</taxon>
        <taxon>Dikarya</taxon>
        <taxon>Basidiomycota</taxon>
        <taxon>Agaricomycotina</taxon>
        <taxon>Agaricomycetes</taxon>
        <taxon>Agaricomycetidae</taxon>
        <taxon>Agaricales</taxon>
        <taxon>Marasmiineae</taxon>
        <taxon>Mycenaceae</taxon>
        <taxon>Mycena</taxon>
    </lineage>
</organism>
<reference evidence="2" key="1">
    <citation type="submission" date="2023-03" db="EMBL/GenBank/DDBJ databases">
        <title>Massive genome expansion in bonnet fungi (Mycena s.s.) driven by repeated elements and novel gene families across ecological guilds.</title>
        <authorList>
            <consortium name="Lawrence Berkeley National Laboratory"/>
            <person name="Harder C.B."/>
            <person name="Miyauchi S."/>
            <person name="Viragh M."/>
            <person name="Kuo A."/>
            <person name="Thoen E."/>
            <person name="Andreopoulos B."/>
            <person name="Lu D."/>
            <person name="Skrede I."/>
            <person name="Drula E."/>
            <person name="Henrissat B."/>
            <person name="Morin E."/>
            <person name="Kohler A."/>
            <person name="Barry K."/>
            <person name="LaButti K."/>
            <person name="Morin E."/>
            <person name="Salamov A."/>
            <person name="Lipzen A."/>
            <person name="Mereny Z."/>
            <person name="Hegedus B."/>
            <person name="Baldrian P."/>
            <person name="Stursova M."/>
            <person name="Weitz H."/>
            <person name="Taylor A."/>
            <person name="Grigoriev I.V."/>
            <person name="Nagy L.G."/>
            <person name="Martin F."/>
            <person name="Kauserud H."/>
        </authorList>
    </citation>
    <scope>NUCLEOTIDE SEQUENCE</scope>
    <source>
        <strain evidence="2">CBHHK067</strain>
    </source>
</reference>
<evidence type="ECO:0000313" key="2">
    <source>
        <dbReference type="EMBL" id="KAJ7704305.1"/>
    </source>
</evidence>
<dbReference type="AlphaFoldDB" id="A0AAD7GSK0"/>
<feature type="compositionally biased region" description="Polar residues" evidence="1">
    <location>
        <begin position="366"/>
        <end position="378"/>
    </location>
</feature>
<keyword evidence="3" id="KW-1185">Reference proteome</keyword>
<evidence type="ECO:0000313" key="3">
    <source>
        <dbReference type="Proteomes" id="UP001221757"/>
    </source>
</evidence>
<dbReference type="EMBL" id="JARKIE010000010">
    <property type="protein sequence ID" value="KAJ7704305.1"/>
    <property type="molecule type" value="Genomic_DNA"/>
</dbReference>
<protein>
    <submittedName>
        <fullName evidence="2">Uncharacterized protein</fullName>
    </submittedName>
</protein>